<dbReference type="EMBL" id="BLXT01006199">
    <property type="protein sequence ID" value="GFO29744.1"/>
    <property type="molecule type" value="Genomic_DNA"/>
</dbReference>
<dbReference type="Gene3D" id="1.20.1070.10">
    <property type="entry name" value="Rhodopsin 7-helix transmembrane proteins"/>
    <property type="match status" value="1"/>
</dbReference>
<dbReference type="InterPro" id="IPR000276">
    <property type="entry name" value="GPCR_Rhodpsn"/>
</dbReference>
<keyword evidence="5" id="KW-0297">G-protein coupled receptor</keyword>
<feature type="transmembrane region" description="Helical" evidence="9">
    <location>
        <begin position="106"/>
        <end position="123"/>
    </location>
</feature>
<keyword evidence="2" id="KW-1003">Cell membrane</keyword>
<keyword evidence="4 9" id="KW-1133">Transmembrane helix</keyword>
<feature type="transmembrane region" description="Helical" evidence="9">
    <location>
        <begin position="248"/>
        <end position="272"/>
    </location>
</feature>
<dbReference type="PANTHER" id="PTHR24249">
    <property type="entry name" value="HISTAMINE RECEPTOR-RELATED G-PROTEIN COUPLED RECEPTOR"/>
    <property type="match status" value="1"/>
</dbReference>
<dbReference type="Proteomes" id="UP000735302">
    <property type="component" value="Unassembled WGS sequence"/>
</dbReference>
<feature type="transmembrane region" description="Helical" evidence="9">
    <location>
        <begin position="70"/>
        <end position="94"/>
    </location>
</feature>
<gene>
    <name evidence="12" type="ORF">PoB_005624900</name>
</gene>
<feature type="chain" id="PRO_5043730280" evidence="10">
    <location>
        <begin position="26"/>
        <end position="393"/>
    </location>
</feature>
<protein>
    <submittedName>
        <fullName evidence="12">Peptide receptor gpcr</fullName>
    </submittedName>
</protein>
<feature type="transmembrane region" description="Helical" evidence="9">
    <location>
        <begin position="164"/>
        <end position="183"/>
    </location>
</feature>
<dbReference type="PRINTS" id="PR00237">
    <property type="entry name" value="GPCRRHODOPSN"/>
</dbReference>
<feature type="signal peptide" evidence="10">
    <location>
        <begin position="1"/>
        <end position="25"/>
    </location>
</feature>
<dbReference type="Pfam" id="PF00001">
    <property type="entry name" value="7tm_1"/>
    <property type="match status" value="1"/>
</dbReference>
<dbReference type="PROSITE" id="PS50262">
    <property type="entry name" value="G_PROTEIN_RECEP_F1_2"/>
    <property type="match status" value="1"/>
</dbReference>
<dbReference type="GO" id="GO:0004930">
    <property type="term" value="F:G protein-coupled receptor activity"/>
    <property type="evidence" value="ECO:0007669"/>
    <property type="project" value="UniProtKB-KW"/>
</dbReference>
<dbReference type="SUPFAM" id="SSF81321">
    <property type="entry name" value="Family A G protein-coupled receptor-like"/>
    <property type="match status" value="1"/>
</dbReference>
<evidence type="ECO:0000256" key="4">
    <source>
        <dbReference type="ARBA" id="ARBA00022989"/>
    </source>
</evidence>
<organism evidence="12 13">
    <name type="scientific">Plakobranchus ocellatus</name>
    <dbReference type="NCBI Taxonomy" id="259542"/>
    <lineage>
        <taxon>Eukaryota</taxon>
        <taxon>Metazoa</taxon>
        <taxon>Spiralia</taxon>
        <taxon>Lophotrochozoa</taxon>
        <taxon>Mollusca</taxon>
        <taxon>Gastropoda</taxon>
        <taxon>Heterobranchia</taxon>
        <taxon>Euthyneura</taxon>
        <taxon>Panpulmonata</taxon>
        <taxon>Sacoglossa</taxon>
        <taxon>Placobranchoidea</taxon>
        <taxon>Plakobranchidae</taxon>
        <taxon>Plakobranchus</taxon>
    </lineage>
</organism>
<evidence type="ECO:0000256" key="10">
    <source>
        <dbReference type="SAM" id="SignalP"/>
    </source>
</evidence>
<evidence type="ECO:0000313" key="12">
    <source>
        <dbReference type="EMBL" id="GFO29744.1"/>
    </source>
</evidence>
<reference evidence="12 13" key="1">
    <citation type="journal article" date="2021" name="Elife">
        <title>Chloroplast acquisition without the gene transfer in kleptoplastic sea slugs, Plakobranchus ocellatus.</title>
        <authorList>
            <person name="Maeda T."/>
            <person name="Takahashi S."/>
            <person name="Yoshida T."/>
            <person name="Shimamura S."/>
            <person name="Takaki Y."/>
            <person name="Nagai Y."/>
            <person name="Toyoda A."/>
            <person name="Suzuki Y."/>
            <person name="Arimoto A."/>
            <person name="Ishii H."/>
            <person name="Satoh N."/>
            <person name="Nishiyama T."/>
            <person name="Hasebe M."/>
            <person name="Maruyama T."/>
            <person name="Minagawa J."/>
            <person name="Obokata J."/>
            <person name="Shigenobu S."/>
        </authorList>
    </citation>
    <scope>NUCLEOTIDE SEQUENCE [LARGE SCALE GENOMIC DNA]</scope>
</reference>
<evidence type="ECO:0000256" key="8">
    <source>
        <dbReference type="ARBA" id="ARBA00023224"/>
    </source>
</evidence>
<evidence type="ECO:0000256" key="5">
    <source>
        <dbReference type="ARBA" id="ARBA00023040"/>
    </source>
</evidence>
<dbReference type="InterPro" id="IPR017452">
    <property type="entry name" value="GPCR_Rhodpsn_7TM"/>
</dbReference>
<evidence type="ECO:0000256" key="3">
    <source>
        <dbReference type="ARBA" id="ARBA00022692"/>
    </source>
</evidence>
<keyword evidence="8" id="KW-0807">Transducer</keyword>
<dbReference type="PANTHER" id="PTHR24249:SF372">
    <property type="entry name" value="G-PROTEIN COUPLED RECEPTORS FAMILY 1 PROFILE DOMAIN-CONTAINING PROTEIN"/>
    <property type="match status" value="1"/>
</dbReference>
<keyword evidence="7 12" id="KW-0675">Receptor</keyword>
<feature type="domain" description="G-protein coupled receptors family 1 profile" evidence="11">
    <location>
        <begin position="85"/>
        <end position="375"/>
    </location>
</feature>
<evidence type="ECO:0000256" key="7">
    <source>
        <dbReference type="ARBA" id="ARBA00023170"/>
    </source>
</evidence>
<dbReference type="AlphaFoldDB" id="A0AAV4CG34"/>
<keyword evidence="3 9" id="KW-0812">Transmembrane</keyword>
<comment type="subcellular location">
    <subcellularLocation>
        <location evidence="1">Cell membrane</location>
        <topology evidence="1">Multi-pass membrane protein</topology>
    </subcellularLocation>
</comment>
<dbReference type="GO" id="GO:0005886">
    <property type="term" value="C:plasma membrane"/>
    <property type="evidence" value="ECO:0007669"/>
    <property type="project" value="UniProtKB-SubCell"/>
</dbReference>
<feature type="transmembrane region" description="Helical" evidence="9">
    <location>
        <begin position="195"/>
        <end position="214"/>
    </location>
</feature>
<evidence type="ECO:0000259" key="11">
    <source>
        <dbReference type="PROSITE" id="PS50262"/>
    </source>
</evidence>
<keyword evidence="13" id="KW-1185">Reference proteome</keyword>
<evidence type="ECO:0000256" key="2">
    <source>
        <dbReference type="ARBA" id="ARBA00022475"/>
    </source>
</evidence>
<sequence>MKVVVAAVIGQLMFGLRLTASLGFATPDPNKEDNNSSALLIKNATSPDVANHQNSIEWFAQDAFFNAMPILTWAIVVIGVLGVVGNIFIIHVYIRLGFSETIHMSYLALAVSDLCGVLAPMWIKVCYSSLIHTIFKGFQIGTDLTLFTNLTGYWPHFAFSRTTALITAWISVERCLCVVFPLTIKRIITRSVTKLVLAMIFIIGCGPTMFPYIACRPEWRFDPLRNQTSFYILPDCIEGVDPLLRFALLVYGVVYPVFSNATVTVSTVFLIIKLRQSAARTKRNINAPTDDRPTIPSLQIVERKVSARTTRLTKTVIIVAVVFIICSLPMSLSVFWGLSVRGYSPNGDLRYLLKLNALIIVVFSVLNSSVNVIIFTVMGSRFRATLLGIFCRK</sequence>
<dbReference type="InterPro" id="IPR050569">
    <property type="entry name" value="TAAR"/>
</dbReference>
<comment type="caution">
    <text evidence="12">The sequence shown here is derived from an EMBL/GenBank/DDBJ whole genome shotgun (WGS) entry which is preliminary data.</text>
</comment>
<feature type="transmembrane region" description="Helical" evidence="9">
    <location>
        <begin position="358"/>
        <end position="378"/>
    </location>
</feature>
<evidence type="ECO:0000256" key="6">
    <source>
        <dbReference type="ARBA" id="ARBA00023136"/>
    </source>
</evidence>
<keyword evidence="6 9" id="KW-0472">Membrane</keyword>
<evidence type="ECO:0000256" key="9">
    <source>
        <dbReference type="SAM" id="Phobius"/>
    </source>
</evidence>
<keyword evidence="10" id="KW-0732">Signal</keyword>
<feature type="transmembrane region" description="Helical" evidence="9">
    <location>
        <begin position="316"/>
        <end position="338"/>
    </location>
</feature>
<name>A0AAV4CG34_9GAST</name>
<evidence type="ECO:0000313" key="13">
    <source>
        <dbReference type="Proteomes" id="UP000735302"/>
    </source>
</evidence>
<evidence type="ECO:0000256" key="1">
    <source>
        <dbReference type="ARBA" id="ARBA00004651"/>
    </source>
</evidence>
<proteinExistence type="predicted"/>
<accession>A0AAV4CG34</accession>